<reference evidence="3" key="1">
    <citation type="journal article" date="2019" name="Int. J. Syst. Evol. Microbiol.">
        <title>The Global Catalogue of Microorganisms (GCM) 10K type strain sequencing project: providing services to taxonomists for standard genome sequencing and annotation.</title>
        <authorList>
            <consortium name="The Broad Institute Genomics Platform"/>
            <consortium name="The Broad Institute Genome Sequencing Center for Infectious Disease"/>
            <person name="Wu L."/>
            <person name="Ma J."/>
        </authorList>
    </citation>
    <scope>NUCLEOTIDE SEQUENCE [LARGE SCALE GENOMIC DNA]</scope>
    <source>
        <strain evidence="3">JCM 12763</strain>
    </source>
</reference>
<evidence type="ECO:0000313" key="2">
    <source>
        <dbReference type="EMBL" id="MFC6055541.1"/>
    </source>
</evidence>
<name>A0ABW1LWM1_9ACTN</name>
<feature type="region of interest" description="Disordered" evidence="1">
    <location>
        <begin position="1"/>
        <end position="62"/>
    </location>
</feature>
<sequence>MTKAPSRREPTTDQLGEDAPGPLPGRAGASSTVGFGPENDAVRRPAVDHLPVRSDDGHHTCS</sequence>
<organism evidence="2 3">
    <name type="scientific">Streptomyces pratens</name>
    <dbReference type="NCBI Taxonomy" id="887456"/>
    <lineage>
        <taxon>Bacteria</taxon>
        <taxon>Bacillati</taxon>
        <taxon>Actinomycetota</taxon>
        <taxon>Actinomycetes</taxon>
        <taxon>Kitasatosporales</taxon>
        <taxon>Streptomycetaceae</taxon>
        <taxon>Streptomyces</taxon>
    </lineage>
</organism>
<proteinExistence type="predicted"/>
<gene>
    <name evidence="2" type="ORF">ACFP50_08735</name>
</gene>
<dbReference type="EMBL" id="JBHSPT010000018">
    <property type="protein sequence ID" value="MFC6055541.1"/>
    <property type="molecule type" value="Genomic_DNA"/>
</dbReference>
<evidence type="ECO:0000313" key="3">
    <source>
        <dbReference type="Proteomes" id="UP001596242"/>
    </source>
</evidence>
<evidence type="ECO:0000256" key="1">
    <source>
        <dbReference type="SAM" id="MobiDB-lite"/>
    </source>
</evidence>
<feature type="compositionally biased region" description="Basic and acidic residues" evidence="1">
    <location>
        <begin position="1"/>
        <end position="11"/>
    </location>
</feature>
<protein>
    <submittedName>
        <fullName evidence="2">Uncharacterized protein</fullName>
    </submittedName>
</protein>
<keyword evidence="3" id="KW-1185">Reference proteome</keyword>
<dbReference type="Proteomes" id="UP001596242">
    <property type="component" value="Unassembled WGS sequence"/>
</dbReference>
<dbReference type="RefSeq" id="WP_386395015.1">
    <property type="nucleotide sequence ID" value="NZ_JBHSPT010000018.1"/>
</dbReference>
<comment type="caution">
    <text evidence="2">The sequence shown here is derived from an EMBL/GenBank/DDBJ whole genome shotgun (WGS) entry which is preliminary data.</text>
</comment>
<accession>A0ABW1LWM1</accession>
<feature type="compositionally biased region" description="Basic and acidic residues" evidence="1">
    <location>
        <begin position="40"/>
        <end position="62"/>
    </location>
</feature>